<dbReference type="RefSeq" id="WP_309948089.1">
    <property type="nucleotide sequence ID" value="NZ_JAVDQY010000006.1"/>
</dbReference>
<dbReference type="Proteomes" id="UP001184861">
    <property type="component" value="Unassembled WGS sequence"/>
</dbReference>
<dbReference type="EMBL" id="JAVDQY010000006">
    <property type="protein sequence ID" value="MDR6528884.1"/>
    <property type="molecule type" value="Genomic_DNA"/>
</dbReference>
<gene>
    <name evidence="2" type="ORF">J2787_004323</name>
</gene>
<evidence type="ECO:0000313" key="3">
    <source>
        <dbReference type="Proteomes" id="UP001184861"/>
    </source>
</evidence>
<proteinExistence type="predicted"/>
<sequence>MKNKQKILDNYLKNSKGFIELHLKNVWSLHKAAFIIFFILLTNFTYGQGVDIGQFAIWKAKDGQLRSFEEGYKQHLNWHKDNGDKWGWYGWFIISGPRYGQFVDATFGHAWADFDNAVKPLDDMADNKLHVFPFADVQIIFKVAGIPEASSANTLGMKTKFIKLVTLTVDDMEQSLKMSKKLKDYYSSKQIKFYKTYKVVDGGNINQMILMLGFDNWEDYAKSEDLNKKIAEFEQILKIDTIRSIVSETMIYRPDLSFFPN</sequence>
<protein>
    <submittedName>
        <fullName evidence="2">Uncharacterized protein</fullName>
    </submittedName>
</protein>
<name>A0AAE3YEH9_9FLAO</name>
<organism evidence="2 3">
    <name type="scientific">Chryseobacterium rhizosphaerae</name>
    <dbReference type="NCBI Taxonomy" id="395937"/>
    <lineage>
        <taxon>Bacteria</taxon>
        <taxon>Pseudomonadati</taxon>
        <taxon>Bacteroidota</taxon>
        <taxon>Flavobacteriia</taxon>
        <taxon>Flavobacteriales</taxon>
        <taxon>Weeksellaceae</taxon>
        <taxon>Chryseobacterium group</taxon>
        <taxon>Chryseobacterium</taxon>
    </lineage>
</organism>
<accession>A0AAE3YEH9</accession>
<keyword evidence="1" id="KW-1133">Transmembrane helix</keyword>
<keyword evidence="1" id="KW-0472">Membrane</keyword>
<comment type="caution">
    <text evidence="2">The sequence shown here is derived from an EMBL/GenBank/DDBJ whole genome shotgun (WGS) entry which is preliminary data.</text>
</comment>
<evidence type="ECO:0000256" key="1">
    <source>
        <dbReference type="SAM" id="Phobius"/>
    </source>
</evidence>
<reference evidence="2" key="1">
    <citation type="submission" date="2023-07" db="EMBL/GenBank/DDBJ databases">
        <title>Sorghum-associated microbial communities from plants grown in Nebraska, USA.</title>
        <authorList>
            <person name="Schachtman D."/>
        </authorList>
    </citation>
    <scope>NUCLEOTIDE SEQUENCE</scope>
    <source>
        <strain evidence="2">DS2360</strain>
    </source>
</reference>
<keyword evidence="1" id="KW-0812">Transmembrane</keyword>
<dbReference type="AlphaFoldDB" id="A0AAE3YEH9"/>
<evidence type="ECO:0000313" key="2">
    <source>
        <dbReference type="EMBL" id="MDR6528884.1"/>
    </source>
</evidence>
<feature type="transmembrane region" description="Helical" evidence="1">
    <location>
        <begin position="21"/>
        <end position="41"/>
    </location>
</feature>